<dbReference type="GO" id="GO:0016757">
    <property type="term" value="F:glycosyltransferase activity"/>
    <property type="evidence" value="ECO:0007669"/>
    <property type="project" value="InterPro"/>
</dbReference>
<dbReference type="InterPro" id="IPR001296">
    <property type="entry name" value="Glyco_trans_1"/>
</dbReference>
<evidence type="ECO:0000256" key="1">
    <source>
        <dbReference type="ARBA" id="ARBA00022679"/>
    </source>
</evidence>
<evidence type="ECO:0000313" key="5">
    <source>
        <dbReference type="Proteomes" id="UP000261087"/>
    </source>
</evidence>
<dbReference type="PANTHER" id="PTHR46401">
    <property type="entry name" value="GLYCOSYLTRANSFERASE WBBK-RELATED"/>
    <property type="match status" value="1"/>
</dbReference>
<reference evidence="4 5" key="1">
    <citation type="submission" date="2018-08" db="EMBL/GenBank/DDBJ databases">
        <title>A genome reference for cultivated species of the human gut microbiota.</title>
        <authorList>
            <person name="Zou Y."/>
            <person name="Xue W."/>
            <person name="Luo G."/>
        </authorList>
    </citation>
    <scope>NUCLEOTIDE SEQUENCE [LARGE SCALE GENOMIC DNA]</scope>
    <source>
        <strain evidence="4 5">OM02-6</strain>
    </source>
</reference>
<dbReference type="GO" id="GO:0009103">
    <property type="term" value="P:lipopolysaccharide biosynthetic process"/>
    <property type="evidence" value="ECO:0007669"/>
    <property type="project" value="TreeGrafter"/>
</dbReference>
<dbReference type="Gene3D" id="3.40.50.2000">
    <property type="entry name" value="Glycogen Phosphorylase B"/>
    <property type="match status" value="2"/>
</dbReference>
<comment type="caution">
    <text evidence="4">The sequence shown here is derived from an EMBL/GenBank/DDBJ whole genome shotgun (WGS) entry which is preliminary data.</text>
</comment>
<dbReference type="SUPFAM" id="SSF53756">
    <property type="entry name" value="UDP-Glycosyltransferase/glycogen phosphorylase"/>
    <property type="match status" value="1"/>
</dbReference>
<name>A0A3E5FQ35_9FIRM</name>
<sequence length="403" mass="45939">MRVLQVNAVYKTKSTGRICMEIHKYLQSKGIESYVAYANENTDKSRDPNVFRVGNVFDHKLHAIEYRIDKLQGCHSRIATKILLRKISRLKPDIILTHNLHSNYLHVGLFLKGLKDLHTPVVVDLHDCWFLTGGCYHYTERGCNKWLSGCKGCELFGKAAEKKYKLNCEIFDYVKPTIVATSKWIEHEARKSLLSTRTNIEMIYDWIDTATFYPRTCNKIRETLGIGNKIMILGVATGWSPVKGQIEMIKIAEAMPDAVVILVGNQVKKVNYPKNVITIAFTDSKEELAELYSAADVFFNPSKQETFGLVTGEALACGTPIVVYNTTACPEFVTKYTGVVIEKGEDVVMAVNEVLRKNEKYGRDFIKEKCVKFVEDNFNMQKNIDKYIQLFNEIIFNNNGKRS</sequence>
<feature type="domain" description="Glycosyltransferase subfamily 4-like N-terminal" evidence="3">
    <location>
        <begin position="16"/>
        <end position="210"/>
    </location>
</feature>
<dbReference type="GeneID" id="94017024"/>
<dbReference type="EMBL" id="QSVF01000012">
    <property type="protein sequence ID" value="RGO09960.1"/>
    <property type="molecule type" value="Genomic_DNA"/>
</dbReference>
<keyword evidence="1 4" id="KW-0808">Transferase</keyword>
<dbReference type="AlphaFoldDB" id="A0A3E5FQ35"/>
<dbReference type="Pfam" id="PF00534">
    <property type="entry name" value="Glycos_transf_1"/>
    <property type="match status" value="1"/>
</dbReference>
<evidence type="ECO:0000259" key="3">
    <source>
        <dbReference type="Pfam" id="PF13439"/>
    </source>
</evidence>
<dbReference type="InterPro" id="IPR028098">
    <property type="entry name" value="Glyco_trans_4-like_N"/>
</dbReference>
<evidence type="ECO:0000313" key="4">
    <source>
        <dbReference type="EMBL" id="RGO09960.1"/>
    </source>
</evidence>
<dbReference type="Pfam" id="PF13439">
    <property type="entry name" value="Glyco_transf_4"/>
    <property type="match status" value="1"/>
</dbReference>
<organism evidence="4 5">
    <name type="scientific">Thomasclavelia spiroformis</name>
    <dbReference type="NCBI Taxonomy" id="29348"/>
    <lineage>
        <taxon>Bacteria</taxon>
        <taxon>Bacillati</taxon>
        <taxon>Bacillota</taxon>
        <taxon>Erysipelotrichia</taxon>
        <taxon>Erysipelotrichales</taxon>
        <taxon>Coprobacillaceae</taxon>
        <taxon>Thomasclavelia</taxon>
    </lineage>
</organism>
<gene>
    <name evidence="4" type="ORF">DXB31_06365</name>
</gene>
<protein>
    <submittedName>
        <fullName evidence="4">Glycosyltransferase</fullName>
    </submittedName>
</protein>
<dbReference type="PANTHER" id="PTHR46401:SF2">
    <property type="entry name" value="GLYCOSYLTRANSFERASE WBBK-RELATED"/>
    <property type="match status" value="1"/>
</dbReference>
<dbReference type="RefSeq" id="WP_004610413.1">
    <property type="nucleotide sequence ID" value="NZ_CABKNM010000002.1"/>
</dbReference>
<evidence type="ECO:0000259" key="2">
    <source>
        <dbReference type="Pfam" id="PF00534"/>
    </source>
</evidence>
<accession>A0A3E5FQ35</accession>
<dbReference type="Proteomes" id="UP000261087">
    <property type="component" value="Unassembled WGS sequence"/>
</dbReference>
<proteinExistence type="predicted"/>
<feature type="domain" description="Glycosyl transferase family 1" evidence="2">
    <location>
        <begin position="238"/>
        <end position="361"/>
    </location>
</feature>